<accession>A0ABY3X923</accession>
<protein>
    <recommendedName>
        <fullName evidence="4">Secreted protein</fullName>
    </recommendedName>
</protein>
<dbReference type="RefSeq" id="WP_057944609.1">
    <property type="nucleotide sequence ID" value="NZ_CP011131.1"/>
</dbReference>
<keyword evidence="3" id="KW-1185">Reference proteome</keyword>
<evidence type="ECO:0000313" key="3">
    <source>
        <dbReference type="Proteomes" id="UP000829194"/>
    </source>
</evidence>
<feature type="signal peptide" evidence="1">
    <location>
        <begin position="1"/>
        <end position="26"/>
    </location>
</feature>
<evidence type="ECO:0000313" key="2">
    <source>
        <dbReference type="EMBL" id="UNP29098.1"/>
    </source>
</evidence>
<organism evidence="2 3">
    <name type="scientific">Lysobacter gummosus</name>
    <dbReference type="NCBI Taxonomy" id="262324"/>
    <lineage>
        <taxon>Bacteria</taxon>
        <taxon>Pseudomonadati</taxon>
        <taxon>Pseudomonadota</taxon>
        <taxon>Gammaproteobacteria</taxon>
        <taxon>Lysobacterales</taxon>
        <taxon>Lysobacteraceae</taxon>
        <taxon>Lysobacter</taxon>
    </lineage>
</organism>
<keyword evidence="1" id="KW-0732">Signal</keyword>
<feature type="chain" id="PRO_5046918465" description="Secreted protein" evidence="1">
    <location>
        <begin position="27"/>
        <end position="202"/>
    </location>
</feature>
<dbReference type="Proteomes" id="UP000829194">
    <property type="component" value="Chromosome"/>
</dbReference>
<dbReference type="EMBL" id="CP093547">
    <property type="protein sequence ID" value="UNP29098.1"/>
    <property type="molecule type" value="Genomic_DNA"/>
</dbReference>
<name>A0ABY3X923_9GAMM</name>
<reference evidence="2 3" key="1">
    <citation type="submission" date="2022-03" db="EMBL/GenBank/DDBJ databases">
        <title>Complete genome sequence of Lysobacter capsici VKM B-2533 and Lysobacter gummosus 10.1.1, promising sources of lytic agents.</title>
        <authorList>
            <person name="Tarlachkov S.V."/>
            <person name="Kudryakova I.V."/>
            <person name="Afoshin A.S."/>
            <person name="Leontyevskaya E.A."/>
            <person name="Leontyevskaya N.V."/>
        </authorList>
    </citation>
    <scope>NUCLEOTIDE SEQUENCE [LARGE SCALE GENOMIC DNA]</scope>
    <source>
        <strain evidence="2 3">10.1.1</strain>
    </source>
</reference>
<gene>
    <name evidence="2" type="ORF">MOV92_21935</name>
</gene>
<sequence length="202" mass="22451">MKTTPQAIAALTIFMVCLAGMPPAMSAGLPAPSVDLLKWPRMSSKDFGCYLEKTFGHRDKRFNCSLKRYENKGDVCNPTDAYYEGPAFPDRLAAKVHPLATKVDLDWEHGDLRSVTVTLKGTWNEAEVRRSFRLPRKETVTLTETEVRAFPENLMDASVRYPLSSDDSLGRRASNPSRGVTSVDLTGFEHMGAADMECEGDK</sequence>
<evidence type="ECO:0000256" key="1">
    <source>
        <dbReference type="SAM" id="SignalP"/>
    </source>
</evidence>
<evidence type="ECO:0008006" key="4">
    <source>
        <dbReference type="Google" id="ProtNLM"/>
    </source>
</evidence>
<proteinExistence type="predicted"/>